<protein>
    <submittedName>
        <fullName evidence="6">Hemolysin-type calcium-binding repeat-containing protein</fullName>
    </submittedName>
</protein>
<dbReference type="Gene3D" id="2.150.10.10">
    <property type="entry name" value="Serralysin-like metalloprotease, C-terminal"/>
    <property type="match status" value="3"/>
</dbReference>
<dbReference type="Gene3D" id="3.40.50.200">
    <property type="entry name" value="Peptidase S8/S53 domain"/>
    <property type="match status" value="1"/>
</dbReference>
<feature type="domain" description="P/Homo B" evidence="5">
    <location>
        <begin position="427"/>
        <end position="569"/>
    </location>
</feature>
<dbReference type="Pfam" id="PF00082">
    <property type="entry name" value="Peptidase_S8"/>
    <property type="match status" value="1"/>
</dbReference>
<proteinExistence type="inferred from homology"/>
<dbReference type="GO" id="GO:0005737">
    <property type="term" value="C:cytoplasm"/>
    <property type="evidence" value="ECO:0007669"/>
    <property type="project" value="UniProtKB-ARBA"/>
</dbReference>
<name>A0A1G6WYK1_9PROT</name>
<dbReference type="InterPro" id="IPR002884">
    <property type="entry name" value="P_dom"/>
</dbReference>
<evidence type="ECO:0000313" key="6">
    <source>
        <dbReference type="EMBL" id="SDD70277.1"/>
    </source>
</evidence>
<dbReference type="InterPro" id="IPR011049">
    <property type="entry name" value="Serralysin-like_metalloprot_C"/>
</dbReference>
<dbReference type="GO" id="GO:0012505">
    <property type="term" value="C:endomembrane system"/>
    <property type="evidence" value="ECO:0007669"/>
    <property type="project" value="UniProtKB-ARBA"/>
</dbReference>
<evidence type="ECO:0000256" key="2">
    <source>
        <dbReference type="ARBA" id="ARBA00022801"/>
    </source>
</evidence>
<evidence type="ECO:0000313" key="7">
    <source>
        <dbReference type="Proteomes" id="UP000183685"/>
    </source>
</evidence>
<dbReference type="InterPro" id="IPR008979">
    <property type="entry name" value="Galactose-bd-like_sf"/>
</dbReference>
<dbReference type="InterPro" id="IPR036852">
    <property type="entry name" value="Peptidase_S8/S53_dom_sf"/>
</dbReference>
<dbReference type="GO" id="GO:0005509">
    <property type="term" value="F:calcium ion binding"/>
    <property type="evidence" value="ECO:0007669"/>
    <property type="project" value="InterPro"/>
</dbReference>
<comment type="similarity">
    <text evidence="4">Belongs to the peptidase S8 family.</text>
</comment>
<keyword evidence="2" id="KW-0378">Hydrolase</keyword>
<dbReference type="InterPro" id="IPR018511">
    <property type="entry name" value="Hemolysin-typ_Ca-bd_CS"/>
</dbReference>
<reference evidence="6 7" key="1">
    <citation type="submission" date="2016-10" db="EMBL/GenBank/DDBJ databases">
        <authorList>
            <person name="de Groot N.N."/>
        </authorList>
    </citation>
    <scope>NUCLEOTIDE SEQUENCE [LARGE SCALE GENOMIC DNA]</scope>
    <source>
        <strain evidence="6 7">CGMCC 1.9109</strain>
    </source>
</reference>
<dbReference type="PRINTS" id="PR00313">
    <property type="entry name" value="CABNDNGRPT"/>
</dbReference>
<keyword evidence="7" id="KW-1185">Reference proteome</keyword>
<dbReference type="GO" id="GO:0016020">
    <property type="term" value="C:membrane"/>
    <property type="evidence" value="ECO:0007669"/>
    <property type="project" value="TreeGrafter"/>
</dbReference>
<dbReference type="PANTHER" id="PTHR42884:SF14">
    <property type="entry name" value="NEUROENDOCRINE CONVERTASE 1"/>
    <property type="match status" value="1"/>
</dbReference>
<dbReference type="SUPFAM" id="SSF52743">
    <property type="entry name" value="Subtilisin-like"/>
    <property type="match status" value="1"/>
</dbReference>
<dbReference type="PROSITE" id="PS00138">
    <property type="entry name" value="SUBTILASE_SER"/>
    <property type="match status" value="1"/>
</dbReference>
<dbReference type="PANTHER" id="PTHR42884">
    <property type="entry name" value="PROPROTEIN CONVERTASE SUBTILISIN/KEXIN-RELATED"/>
    <property type="match status" value="1"/>
</dbReference>
<dbReference type="Proteomes" id="UP000183685">
    <property type="component" value="Unassembled WGS sequence"/>
</dbReference>
<dbReference type="STRING" id="637679.GCA_001550055_02964"/>
<gene>
    <name evidence="6" type="ORF">SAMN04488071_1248</name>
</gene>
<dbReference type="Pfam" id="PF00353">
    <property type="entry name" value="HemolysinCabind"/>
    <property type="match status" value="5"/>
</dbReference>
<evidence type="ECO:0000256" key="3">
    <source>
        <dbReference type="ARBA" id="ARBA00022825"/>
    </source>
</evidence>
<dbReference type="PROSITE" id="PS51829">
    <property type="entry name" value="P_HOMO_B"/>
    <property type="match status" value="1"/>
</dbReference>
<dbReference type="EMBL" id="FNAK01000002">
    <property type="protein sequence ID" value="SDD70277.1"/>
    <property type="molecule type" value="Genomic_DNA"/>
</dbReference>
<dbReference type="InterPro" id="IPR000209">
    <property type="entry name" value="Peptidase_S8/S53_dom"/>
</dbReference>
<dbReference type="AlphaFoldDB" id="A0A1G6WYK1"/>
<evidence type="ECO:0000256" key="1">
    <source>
        <dbReference type="ARBA" id="ARBA00022670"/>
    </source>
</evidence>
<dbReference type="Gene3D" id="2.60.120.260">
    <property type="entry name" value="Galactose-binding domain-like"/>
    <property type="match status" value="1"/>
</dbReference>
<keyword evidence="1" id="KW-0645">Protease</keyword>
<dbReference type="OrthoDB" id="5405281at2"/>
<keyword evidence="3" id="KW-0720">Serine protease</keyword>
<sequence>MGNTGTDKAAPQTADDTGDGYTIPFGDFAGTYVPFNDPLFPFQANLTGFMYDDTGAYTESAHINILPVWDEYDGTGILIASVEEIDFRHPDLEGAQVDNAPVSYEEMFQNIQHDYTHGTSTAGIIGARAGNGIGLAGVAHGSSILAGYSIYNGVTAELNADVDIVTRSVSGGFLLSSDLNGGYSGATDFLAEGRDGLGIVWVNGSGNWRYNDSTTDISWGLNELYVLSVGAASPNGFVTVFSVAGSALHMVSPLAQAFLGAKSDTTLSLDRPGNWGEIKILGAEITEFEITGQAPQEPGFYLQVVENSLAHAALEAGFEDGDYIFYGGTSSSGPLVSGATALVLEAASNNVFGDTELGWRDVQEIFALSSAHTGSGFGITERDLYDHELNSWIINGASILNGGGLHWSADYGFGMLDVHAAVRLAETWTMTRHSGNLVEQSHSFATASETITYGADLTFKFVAGDADAIDIDGVELQFDIVHDAWPELEMILISPSGTEIILFDTPELTASAPHESANTGQLEWDLLARGFWGEESAGEWTLVIRDTVDNGNSGTVNSLSLMFLGDAATDDDIYYFTDDWALMNAANGGVPVLDDALGQNSINAAALMEAILLKLAPGSTSKIGGETAFKTSADAVFTLGIGTDQDDTLVGAAFDETLYGMQGDDRMWAGAGDVGADSYYGGDGADIIGVGAGNDLAVGEAGNDAIFGGAGDDTLVGGFWEGGSASAVGGGHNELWAGSGDDVIHGANGNDALGGGTESDTIYGYGGHDILYAGKGAVSDTLDGGAGQDTLFGGGGDDMLSGGGGNDLIFNGAGSDTATGGDGDDTLWGGGGDDLLTGGTGADIFAFTSTNGSDTVTDFDAAEDILLLDGSGFADLAALKAATTEDGAGVTISFGDTVIILSGISLDDLTAANVML</sequence>
<dbReference type="InterPro" id="IPR001343">
    <property type="entry name" value="Hemolysn_Ca-bd"/>
</dbReference>
<organism evidence="6 7">
    <name type="scientific">Kordiimonas lacus</name>
    <dbReference type="NCBI Taxonomy" id="637679"/>
    <lineage>
        <taxon>Bacteria</taxon>
        <taxon>Pseudomonadati</taxon>
        <taxon>Pseudomonadota</taxon>
        <taxon>Alphaproteobacteria</taxon>
        <taxon>Kordiimonadales</taxon>
        <taxon>Kordiimonadaceae</taxon>
        <taxon>Kordiimonas</taxon>
    </lineage>
</organism>
<dbReference type="PROSITE" id="PS51892">
    <property type="entry name" value="SUBTILASE"/>
    <property type="match status" value="1"/>
</dbReference>
<comment type="caution">
    <text evidence="4">Lacks conserved residue(s) required for the propagation of feature annotation.</text>
</comment>
<dbReference type="PROSITE" id="PS00330">
    <property type="entry name" value="HEMOLYSIN_CALCIUM"/>
    <property type="match status" value="1"/>
</dbReference>
<dbReference type="Pfam" id="PF01483">
    <property type="entry name" value="P_proprotein"/>
    <property type="match status" value="1"/>
</dbReference>
<evidence type="ECO:0000256" key="4">
    <source>
        <dbReference type="PROSITE-ProRule" id="PRU01240"/>
    </source>
</evidence>
<dbReference type="InterPro" id="IPR023828">
    <property type="entry name" value="Peptidase_S8_Ser-AS"/>
</dbReference>
<dbReference type="RefSeq" id="WP_068306491.1">
    <property type="nucleotide sequence ID" value="NZ_FNAK01000002.1"/>
</dbReference>
<dbReference type="GO" id="GO:0016485">
    <property type="term" value="P:protein processing"/>
    <property type="evidence" value="ECO:0007669"/>
    <property type="project" value="TreeGrafter"/>
</dbReference>
<evidence type="ECO:0000259" key="5">
    <source>
        <dbReference type="PROSITE" id="PS51829"/>
    </source>
</evidence>
<dbReference type="SUPFAM" id="SSF51120">
    <property type="entry name" value="beta-Roll"/>
    <property type="match status" value="2"/>
</dbReference>
<dbReference type="SUPFAM" id="SSF49785">
    <property type="entry name" value="Galactose-binding domain-like"/>
    <property type="match status" value="1"/>
</dbReference>
<dbReference type="GO" id="GO:0004252">
    <property type="term" value="F:serine-type endopeptidase activity"/>
    <property type="evidence" value="ECO:0007669"/>
    <property type="project" value="InterPro"/>
</dbReference>
<accession>A0A1G6WYK1</accession>